<name>C7Q319_CATAD</name>
<keyword evidence="1" id="KW-0175">Coiled coil</keyword>
<dbReference type="EMBL" id="CP001700">
    <property type="protein sequence ID" value="ACU71911.1"/>
    <property type="molecule type" value="Genomic_DNA"/>
</dbReference>
<dbReference type="Proteomes" id="UP000000851">
    <property type="component" value="Chromosome"/>
</dbReference>
<dbReference type="HOGENOM" id="CLU_2045465_0_0_11"/>
<dbReference type="RefSeq" id="WP_012787204.1">
    <property type="nucleotide sequence ID" value="NC_013131.1"/>
</dbReference>
<dbReference type="STRING" id="479433.Caci_3002"/>
<dbReference type="AlphaFoldDB" id="C7Q319"/>
<gene>
    <name evidence="2" type="ordered locus">Caci_3002</name>
</gene>
<proteinExistence type="predicted"/>
<feature type="coiled-coil region" evidence="1">
    <location>
        <begin position="1"/>
        <end position="28"/>
    </location>
</feature>
<protein>
    <submittedName>
        <fullName evidence="2">Uncharacterized protein</fullName>
    </submittedName>
</protein>
<organism evidence="2 3">
    <name type="scientific">Catenulispora acidiphila (strain DSM 44928 / JCM 14897 / NBRC 102108 / NRRL B-24433 / ID139908)</name>
    <dbReference type="NCBI Taxonomy" id="479433"/>
    <lineage>
        <taxon>Bacteria</taxon>
        <taxon>Bacillati</taxon>
        <taxon>Actinomycetota</taxon>
        <taxon>Actinomycetes</taxon>
        <taxon>Catenulisporales</taxon>
        <taxon>Catenulisporaceae</taxon>
        <taxon>Catenulispora</taxon>
    </lineage>
</organism>
<reference evidence="2 3" key="1">
    <citation type="journal article" date="2009" name="Stand. Genomic Sci.">
        <title>Complete genome sequence of Catenulispora acidiphila type strain (ID 139908).</title>
        <authorList>
            <person name="Copeland A."/>
            <person name="Lapidus A."/>
            <person name="Glavina Del Rio T."/>
            <person name="Nolan M."/>
            <person name="Lucas S."/>
            <person name="Chen F."/>
            <person name="Tice H."/>
            <person name="Cheng J.F."/>
            <person name="Bruce D."/>
            <person name="Goodwin L."/>
            <person name="Pitluck S."/>
            <person name="Mikhailova N."/>
            <person name="Pati A."/>
            <person name="Ivanova N."/>
            <person name="Mavromatis K."/>
            <person name="Chen A."/>
            <person name="Palaniappan K."/>
            <person name="Chain P."/>
            <person name="Land M."/>
            <person name="Hauser L."/>
            <person name="Chang Y.J."/>
            <person name="Jeffries C.D."/>
            <person name="Chertkov O."/>
            <person name="Brettin T."/>
            <person name="Detter J.C."/>
            <person name="Han C."/>
            <person name="Ali Z."/>
            <person name="Tindall B.J."/>
            <person name="Goker M."/>
            <person name="Bristow J."/>
            <person name="Eisen J.A."/>
            <person name="Markowitz V."/>
            <person name="Hugenholtz P."/>
            <person name="Kyrpides N.C."/>
            <person name="Klenk H.P."/>
        </authorList>
    </citation>
    <scope>NUCLEOTIDE SEQUENCE [LARGE SCALE GENOMIC DNA]</scope>
    <source>
        <strain evidence="3">DSM 44928 / JCM 14897 / NBRC 102108 / NRRL B-24433 / ID139908</strain>
    </source>
</reference>
<evidence type="ECO:0000256" key="1">
    <source>
        <dbReference type="SAM" id="Coils"/>
    </source>
</evidence>
<accession>C7Q319</accession>
<keyword evidence="3" id="KW-1185">Reference proteome</keyword>
<evidence type="ECO:0000313" key="3">
    <source>
        <dbReference type="Proteomes" id="UP000000851"/>
    </source>
</evidence>
<dbReference type="KEGG" id="cai:Caci_3002"/>
<sequence>MTDIRAEAKDASDVVALLKREAERVQREMAAVDPQAGLADLKQRLKVPKPFVGYLVENADFATPVRKKTSWLFHLPPLFHGIADAKAQRAGYQAMASRSQPKVIFRVTVTFEVVEDGGDA</sequence>
<dbReference type="InParanoid" id="C7Q319"/>
<evidence type="ECO:0000313" key="2">
    <source>
        <dbReference type="EMBL" id="ACU71911.1"/>
    </source>
</evidence>